<proteinExistence type="predicted"/>
<evidence type="ECO:0000313" key="1">
    <source>
        <dbReference type="EnsemblPlants" id="Kaladp0081s0333.1.v1.1"/>
    </source>
</evidence>
<keyword evidence="2" id="KW-1185">Reference proteome</keyword>
<accession>A0A7N0UTG3</accession>
<name>A0A7N0UTG3_KALFE</name>
<dbReference type="AlphaFoldDB" id="A0A7N0UTG3"/>
<evidence type="ECO:0000313" key="2">
    <source>
        <dbReference type="Proteomes" id="UP000594263"/>
    </source>
</evidence>
<dbReference type="EnsemblPlants" id="Kaladp0081s0333.1.v1.1">
    <property type="protein sequence ID" value="Kaladp0081s0333.1.v1.1"/>
    <property type="gene ID" value="Kaladp0081s0333.v1.1"/>
</dbReference>
<dbReference type="Proteomes" id="UP000594263">
    <property type="component" value="Unplaced"/>
</dbReference>
<protein>
    <submittedName>
        <fullName evidence="1">Uncharacterized protein</fullName>
    </submittedName>
</protein>
<dbReference type="Gramene" id="Kaladp0081s0333.1.v1.1">
    <property type="protein sequence ID" value="Kaladp0081s0333.1.v1.1"/>
    <property type="gene ID" value="Kaladp0081s0333.v1.1"/>
</dbReference>
<reference evidence="1" key="1">
    <citation type="submission" date="2021-01" db="UniProtKB">
        <authorList>
            <consortium name="EnsemblPlants"/>
        </authorList>
    </citation>
    <scope>IDENTIFICATION</scope>
</reference>
<sequence>MLGVMSGVYKVEIFVKSSQARMHMPVSSRQICCYSVLPVIHNTNISCVLTHRYYTQAIKDDPGCIQNVTVVSRSSRHLFPLFSISLI</sequence>
<organism evidence="1 2">
    <name type="scientific">Kalanchoe fedtschenkoi</name>
    <name type="common">Lavender scallops</name>
    <name type="synonym">South American air plant</name>
    <dbReference type="NCBI Taxonomy" id="63787"/>
    <lineage>
        <taxon>Eukaryota</taxon>
        <taxon>Viridiplantae</taxon>
        <taxon>Streptophyta</taxon>
        <taxon>Embryophyta</taxon>
        <taxon>Tracheophyta</taxon>
        <taxon>Spermatophyta</taxon>
        <taxon>Magnoliopsida</taxon>
        <taxon>eudicotyledons</taxon>
        <taxon>Gunneridae</taxon>
        <taxon>Pentapetalae</taxon>
        <taxon>Saxifragales</taxon>
        <taxon>Crassulaceae</taxon>
        <taxon>Kalanchoe</taxon>
    </lineage>
</organism>